<dbReference type="InterPro" id="IPR032179">
    <property type="entry name" value="Cry22Aa_Ig-like"/>
</dbReference>
<dbReference type="InterPro" id="IPR011330">
    <property type="entry name" value="Glyco_hydro/deAcase_b/a-brl"/>
</dbReference>
<dbReference type="AlphaFoldDB" id="A0A173UWV6"/>
<dbReference type="STRING" id="39490.ERS852448_02283"/>
<reference evidence="1 2" key="1">
    <citation type="submission" date="2015-09" db="EMBL/GenBank/DDBJ databases">
        <authorList>
            <consortium name="Pathogen Informatics"/>
        </authorList>
    </citation>
    <scope>NUCLEOTIDE SEQUENCE [LARGE SCALE GENOMIC DNA]</scope>
    <source>
        <strain evidence="1 2">2789STDY5608891</strain>
    </source>
</reference>
<dbReference type="GO" id="GO:0016810">
    <property type="term" value="F:hydrolase activity, acting on carbon-nitrogen (but not peptide) bonds"/>
    <property type="evidence" value="ECO:0007669"/>
    <property type="project" value="InterPro"/>
</dbReference>
<name>A0A173UWV6_EUBRA</name>
<dbReference type="InterPro" id="IPR002509">
    <property type="entry name" value="NODB_dom"/>
</dbReference>
<protein>
    <submittedName>
        <fullName evidence="1">Probable polysaccharide deacetylase pdaA</fullName>
        <ecNumber evidence="1">3.-.-.-</ecNumber>
    </submittedName>
</protein>
<dbReference type="PANTHER" id="PTHR10587">
    <property type="entry name" value="GLYCOSYL TRANSFERASE-RELATED"/>
    <property type="match status" value="1"/>
</dbReference>
<keyword evidence="1" id="KW-0378">Hydrolase</keyword>
<accession>A0A173UWV6</accession>
<dbReference type="Pfam" id="PF16403">
    <property type="entry name" value="Bact_surface_Ig-like"/>
    <property type="match status" value="3"/>
</dbReference>
<dbReference type="Gene3D" id="3.20.20.370">
    <property type="entry name" value="Glycoside hydrolase/deacetylase"/>
    <property type="match status" value="1"/>
</dbReference>
<organism evidence="1 2">
    <name type="scientific">Eubacterium ramulus</name>
    <dbReference type="NCBI Taxonomy" id="39490"/>
    <lineage>
        <taxon>Bacteria</taxon>
        <taxon>Bacillati</taxon>
        <taxon>Bacillota</taxon>
        <taxon>Clostridia</taxon>
        <taxon>Eubacteriales</taxon>
        <taxon>Eubacteriaceae</taxon>
        <taxon>Eubacterium</taxon>
    </lineage>
</organism>
<dbReference type="GO" id="GO:0005975">
    <property type="term" value="P:carbohydrate metabolic process"/>
    <property type="evidence" value="ECO:0007669"/>
    <property type="project" value="InterPro"/>
</dbReference>
<dbReference type="CDD" id="cd10944">
    <property type="entry name" value="CE4_SmPgdA_like"/>
    <property type="match status" value="1"/>
</dbReference>
<dbReference type="InterPro" id="IPR013783">
    <property type="entry name" value="Ig-like_fold"/>
</dbReference>
<gene>
    <name evidence="1" type="primary">pdaA_2</name>
    <name evidence="1" type="ORF">ERS852448_02283</name>
</gene>
<proteinExistence type="predicted"/>
<dbReference type="Proteomes" id="UP000095492">
    <property type="component" value="Unassembled WGS sequence"/>
</dbReference>
<dbReference type="EC" id="3.-.-.-" evidence="1"/>
<evidence type="ECO:0000313" key="2">
    <source>
        <dbReference type="Proteomes" id="UP000095492"/>
    </source>
</evidence>
<dbReference type="EMBL" id="CYYA01000017">
    <property type="protein sequence ID" value="CUN18806.1"/>
    <property type="molecule type" value="Genomic_DNA"/>
</dbReference>
<dbReference type="PROSITE" id="PS51677">
    <property type="entry name" value="NODB"/>
    <property type="match status" value="1"/>
</dbReference>
<dbReference type="RefSeq" id="WP_055290594.1">
    <property type="nucleotide sequence ID" value="NZ_CAXUGT010000011.1"/>
</dbReference>
<dbReference type="PANTHER" id="PTHR10587:SF125">
    <property type="entry name" value="POLYSACCHARIDE DEACETYLASE YHEN-RELATED"/>
    <property type="match status" value="1"/>
</dbReference>
<dbReference type="Gene3D" id="2.60.40.10">
    <property type="entry name" value="Immunoglobulins"/>
    <property type="match status" value="3"/>
</dbReference>
<dbReference type="InterPro" id="IPR050248">
    <property type="entry name" value="Polysacc_deacetylase_ArnD"/>
</dbReference>
<dbReference type="Pfam" id="PF01522">
    <property type="entry name" value="Polysacc_deac_1"/>
    <property type="match status" value="1"/>
</dbReference>
<dbReference type="GeneID" id="97390129"/>
<sequence length="491" mass="53838">MDKIKEIIDRVFKSEQEKRLMGAAVLVLIGLCIFIMAISPLVGASPIITLNGEEEMLVECGSEFVDPGVKATAKDEDISDLVMTTGNVDTSKLGTYHVEYQLKYKKRKVSKERIVKVIDHAAPVIALNGDATVIVGSFEEYQEAGATAQDGCDGDVSKDIKITKEKVNDYTMQVHYEVTDSHGNTGSMDRQIILKDTSAPEITLNGESSVTVKELEKYEDAGATATDDRDGDITANLVKSGYVDVYRPGTYTVTYTATDSSGNVSQATRTVKVEEVETNPGDSIYLTFDDGPSSDVTVRVLDTLKANGIKATFFICDYDEDKLPIIKRMIDEGHTIGIHGYSHDYSQIYTSNDAFMENINKLKNKLKEDTGYDAYVIRFPGGSSNTVSEKYCVGVMSQLVQTVTDSGLMYMDWNVSSGDAEGNNRPVNLIIKNVTGGFKHNRNNVVLMHDTSAKQTSADALQSIITYGKNNGYSFYPISKDTIPVHHGVNN</sequence>
<dbReference type="OrthoDB" id="9806342at2"/>
<dbReference type="CDD" id="cd00146">
    <property type="entry name" value="PKD"/>
    <property type="match status" value="1"/>
</dbReference>
<dbReference type="SUPFAM" id="SSF88713">
    <property type="entry name" value="Glycoside hydrolase/deacetylase"/>
    <property type="match status" value="1"/>
</dbReference>
<evidence type="ECO:0000313" key="1">
    <source>
        <dbReference type="EMBL" id="CUN18806.1"/>
    </source>
</evidence>